<reference evidence="2" key="1">
    <citation type="journal article" date="2014" name="Front. Microbiol.">
        <title>High frequency of phylogenetically diverse reductive dehalogenase-homologous genes in deep subseafloor sedimentary metagenomes.</title>
        <authorList>
            <person name="Kawai M."/>
            <person name="Futagami T."/>
            <person name="Toyoda A."/>
            <person name="Takaki Y."/>
            <person name="Nishi S."/>
            <person name="Hori S."/>
            <person name="Arai W."/>
            <person name="Tsubouchi T."/>
            <person name="Morono Y."/>
            <person name="Uchiyama I."/>
            <person name="Ito T."/>
            <person name="Fujiyama A."/>
            <person name="Inagaki F."/>
            <person name="Takami H."/>
        </authorList>
    </citation>
    <scope>NUCLEOTIDE SEQUENCE</scope>
    <source>
        <strain evidence="2">Expedition CK06-06</strain>
    </source>
</reference>
<proteinExistence type="predicted"/>
<dbReference type="AlphaFoldDB" id="X1CKB2"/>
<feature type="non-terminal residue" evidence="2">
    <location>
        <position position="1"/>
    </location>
</feature>
<protein>
    <recommendedName>
        <fullName evidence="3">ABC-2 type transporter domain-containing protein</fullName>
    </recommendedName>
</protein>
<dbReference type="GO" id="GO:0005886">
    <property type="term" value="C:plasma membrane"/>
    <property type="evidence" value="ECO:0007669"/>
    <property type="project" value="UniProtKB-SubCell"/>
</dbReference>
<evidence type="ECO:0008006" key="3">
    <source>
        <dbReference type="Google" id="ProtNLM"/>
    </source>
</evidence>
<feature type="transmembrane region" description="Helical" evidence="1">
    <location>
        <begin position="96"/>
        <end position="115"/>
    </location>
</feature>
<keyword evidence="1" id="KW-0472">Membrane</keyword>
<dbReference type="EMBL" id="BART01011404">
    <property type="protein sequence ID" value="GAG84641.1"/>
    <property type="molecule type" value="Genomic_DNA"/>
</dbReference>
<gene>
    <name evidence="2" type="ORF">S01H4_24312</name>
</gene>
<feature type="transmembrane region" description="Helical" evidence="1">
    <location>
        <begin position="153"/>
        <end position="173"/>
    </location>
</feature>
<evidence type="ECO:0000313" key="2">
    <source>
        <dbReference type="EMBL" id="GAG84641.1"/>
    </source>
</evidence>
<accession>X1CKB2</accession>
<name>X1CKB2_9ZZZZ</name>
<sequence length="178" mass="20059">GAVVKEKVEGTAAWVLSKPVTRVGFMTSKFITNCISMTIALVFLPWIVAYLQFSLMGEAVDLIGTFFAMGIFWTYCMFWLTMALMLGSIFKSRRPVMTIMFTVFFLFIAAGSMNIPQEINFLFWWPGSGITDDPLYPQSIISNVLQGNYYVNWGPLIMGGCSVLFMAIAFLRFSKVEL</sequence>
<dbReference type="GO" id="GO:0140359">
    <property type="term" value="F:ABC-type transporter activity"/>
    <property type="evidence" value="ECO:0007669"/>
    <property type="project" value="InterPro"/>
</dbReference>
<organism evidence="2">
    <name type="scientific">marine sediment metagenome</name>
    <dbReference type="NCBI Taxonomy" id="412755"/>
    <lineage>
        <taxon>unclassified sequences</taxon>
        <taxon>metagenomes</taxon>
        <taxon>ecological metagenomes</taxon>
    </lineage>
</organism>
<feature type="transmembrane region" description="Helical" evidence="1">
    <location>
        <begin position="63"/>
        <end position="84"/>
    </location>
</feature>
<keyword evidence="1" id="KW-1133">Transmembrane helix</keyword>
<keyword evidence="1" id="KW-0812">Transmembrane</keyword>
<comment type="caution">
    <text evidence="2">The sequence shown here is derived from an EMBL/GenBank/DDBJ whole genome shotgun (WGS) entry which is preliminary data.</text>
</comment>
<evidence type="ECO:0000256" key="1">
    <source>
        <dbReference type="SAM" id="Phobius"/>
    </source>
</evidence>
<dbReference type="Pfam" id="PF12679">
    <property type="entry name" value="ABC2_membrane_2"/>
    <property type="match status" value="1"/>
</dbReference>
<feature type="transmembrane region" description="Helical" evidence="1">
    <location>
        <begin position="30"/>
        <end position="51"/>
    </location>
</feature>